<evidence type="ECO:0008006" key="4">
    <source>
        <dbReference type="Google" id="ProtNLM"/>
    </source>
</evidence>
<feature type="region of interest" description="Disordered" evidence="1">
    <location>
        <begin position="1"/>
        <end position="33"/>
    </location>
</feature>
<dbReference type="AlphaFoldDB" id="A0ABD1LNS9"/>
<evidence type="ECO:0000313" key="3">
    <source>
        <dbReference type="Proteomes" id="UP001603857"/>
    </source>
</evidence>
<feature type="compositionally biased region" description="Basic residues" evidence="1">
    <location>
        <begin position="1"/>
        <end position="14"/>
    </location>
</feature>
<dbReference type="EMBL" id="JBGMDY010000008">
    <property type="protein sequence ID" value="KAL2325131.1"/>
    <property type="molecule type" value="Genomic_DNA"/>
</dbReference>
<name>A0ABD1LNS9_9FABA</name>
<gene>
    <name evidence="2" type="ORF">Fmac_024189</name>
</gene>
<reference evidence="2 3" key="1">
    <citation type="submission" date="2024-08" db="EMBL/GenBank/DDBJ databases">
        <title>Insights into the chromosomal genome structure of Flemingia macrophylla.</title>
        <authorList>
            <person name="Ding Y."/>
            <person name="Zhao Y."/>
            <person name="Bi W."/>
            <person name="Wu M."/>
            <person name="Zhao G."/>
            <person name="Gong Y."/>
            <person name="Li W."/>
            <person name="Zhang P."/>
        </authorList>
    </citation>
    <scope>NUCLEOTIDE SEQUENCE [LARGE SCALE GENOMIC DNA]</scope>
    <source>
        <strain evidence="2">DYQJB</strain>
        <tissue evidence="2">Leaf</tissue>
    </source>
</reference>
<proteinExistence type="predicted"/>
<accession>A0ABD1LNS9</accession>
<evidence type="ECO:0000313" key="2">
    <source>
        <dbReference type="EMBL" id="KAL2325131.1"/>
    </source>
</evidence>
<protein>
    <recommendedName>
        <fullName evidence="4">Embryo sac development arrest 6</fullName>
    </recommendedName>
</protein>
<dbReference type="PANTHER" id="PTHR34657:SF4">
    <property type="entry name" value="EMBRYO SAC DEVELOPMENT ARREST 6"/>
    <property type="match status" value="1"/>
</dbReference>
<keyword evidence="3" id="KW-1185">Reference proteome</keyword>
<organism evidence="2 3">
    <name type="scientific">Flemingia macrophylla</name>
    <dbReference type="NCBI Taxonomy" id="520843"/>
    <lineage>
        <taxon>Eukaryota</taxon>
        <taxon>Viridiplantae</taxon>
        <taxon>Streptophyta</taxon>
        <taxon>Embryophyta</taxon>
        <taxon>Tracheophyta</taxon>
        <taxon>Spermatophyta</taxon>
        <taxon>Magnoliopsida</taxon>
        <taxon>eudicotyledons</taxon>
        <taxon>Gunneridae</taxon>
        <taxon>Pentapetalae</taxon>
        <taxon>rosids</taxon>
        <taxon>fabids</taxon>
        <taxon>Fabales</taxon>
        <taxon>Fabaceae</taxon>
        <taxon>Papilionoideae</taxon>
        <taxon>50 kb inversion clade</taxon>
        <taxon>NPAAA clade</taxon>
        <taxon>indigoferoid/millettioid clade</taxon>
        <taxon>Phaseoleae</taxon>
        <taxon>Flemingia</taxon>
    </lineage>
</organism>
<dbReference type="PANTHER" id="PTHR34657">
    <property type="entry name" value="EMBRYO SAC DEVELOPMENT ARREST 6"/>
    <property type="match status" value="1"/>
</dbReference>
<evidence type="ECO:0000256" key="1">
    <source>
        <dbReference type="SAM" id="MobiDB-lite"/>
    </source>
</evidence>
<sequence>MSQHPRRKLPLGKPRKAECDKPASPKGVEPAPSNRLLAGYLAHEFLTNGTLLGRKFQLGSGLDGPSSAEPRACGSYEEVASILKTDGTHIKGIVNPTQLSNWINNS</sequence>
<dbReference type="Proteomes" id="UP001603857">
    <property type="component" value="Unassembled WGS sequence"/>
</dbReference>
<comment type="caution">
    <text evidence="2">The sequence shown here is derived from an EMBL/GenBank/DDBJ whole genome shotgun (WGS) entry which is preliminary data.</text>
</comment>